<keyword evidence="6" id="KW-1185">Reference proteome</keyword>
<proteinExistence type="inferred from homology"/>
<accession>A0A7J7IZ44</accession>
<feature type="region of interest" description="Disordered" evidence="4">
    <location>
        <begin position="130"/>
        <end position="164"/>
    </location>
</feature>
<dbReference type="PANTHER" id="PTHR11671">
    <property type="entry name" value="V-TYPE ATP SYNTHASE SUBUNIT D"/>
    <property type="match status" value="1"/>
</dbReference>
<keyword evidence="2" id="KW-0813">Transport</keyword>
<dbReference type="AlphaFoldDB" id="A0A7J7IZ44"/>
<evidence type="ECO:0000256" key="2">
    <source>
        <dbReference type="ARBA" id="ARBA00022448"/>
    </source>
</evidence>
<gene>
    <name evidence="5" type="ORF">EB796_022557</name>
</gene>
<dbReference type="InterPro" id="IPR002699">
    <property type="entry name" value="V_ATPase_D"/>
</dbReference>
<dbReference type="EMBL" id="VXIV02003252">
    <property type="protein sequence ID" value="KAF6019140.1"/>
    <property type="molecule type" value="Genomic_DNA"/>
</dbReference>
<dbReference type="Pfam" id="PF01813">
    <property type="entry name" value="ATP-synt_D"/>
    <property type="match status" value="1"/>
</dbReference>
<dbReference type="Gene3D" id="1.10.287.3240">
    <property type="match status" value="1"/>
</dbReference>
<evidence type="ECO:0000256" key="3">
    <source>
        <dbReference type="ARBA" id="ARBA00023065"/>
    </source>
</evidence>
<name>A0A7J7IZ44_BUGNE</name>
<evidence type="ECO:0000256" key="4">
    <source>
        <dbReference type="SAM" id="MobiDB-lite"/>
    </source>
</evidence>
<dbReference type="OrthoDB" id="7676488at2759"/>
<protein>
    <submittedName>
        <fullName evidence="5">Uncharacterized protein</fullName>
    </submittedName>
</protein>
<evidence type="ECO:0000313" key="5">
    <source>
        <dbReference type="EMBL" id="KAF6019140.1"/>
    </source>
</evidence>
<reference evidence="5" key="1">
    <citation type="submission" date="2020-06" db="EMBL/GenBank/DDBJ databases">
        <title>Draft genome of Bugula neritina, a colonial animal packing powerful symbionts and potential medicines.</title>
        <authorList>
            <person name="Rayko M."/>
        </authorList>
    </citation>
    <scope>NUCLEOTIDE SEQUENCE [LARGE SCALE GENOMIC DNA]</scope>
    <source>
        <strain evidence="5">Kwan_BN1</strain>
    </source>
</reference>
<organism evidence="5 6">
    <name type="scientific">Bugula neritina</name>
    <name type="common">Brown bryozoan</name>
    <name type="synonym">Sertularia neritina</name>
    <dbReference type="NCBI Taxonomy" id="10212"/>
    <lineage>
        <taxon>Eukaryota</taxon>
        <taxon>Metazoa</taxon>
        <taxon>Spiralia</taxon>
        <taxon>Lophotrochozoa</taxon>
        <taxon>Bryozoa</taxon>
        <taxon>Gymnolaemata</taxon>
        <taxon>Cheilostomatida</taxon>
        <taxon>Flustrina</taxon>
        <taxon>Buguloidea</taxon>
        <taxon>Bugulidae</taxon>
        <taxon>Bugula</taxon>
    </lineage>
</organism>
<comment type="similarity">
    <text evidence="1">Belongs to the V-ATPase D subunit family.</text>
</comment>
<dbReference type="Proteomes" id="UP000593567">
    <property type="component" value="Unassembled WGS sequence"/>
</dbReference>
<evidence type="ECO:0000256" key="1">
    <source>
        <dbReference type="ARBA" id="ARBA00005850"/>
    </source>
</evidence>
<evidence type="ECO:0000313" key="6">
    <source>
        <dbReference type="Proteomes" id="UP000593567"/>
    </source>
</evidence>
<feature type="compositionally biased region" description="Basic and acidic residues" evidence="4">
    <location>
        <begin position="130"/>
        <end position="144"/>
    </location>
</feature>
<comment type="caution">
    <text evidence="5">The sequence shown here is derived from an EMBL/GenBank/DDBJ whole genome shotgun (WGS) entry which is preliminary data.</text>
</comment>
<dbReference type="NCBIfam" id="TIGR00309">
    <property type="entry name" value="V_ATPase_subD"/>
    <property type="match status" value="1"/>
</dbReference>
<keyword evidence="3" id="KW-0406">Ion transport</keyword>
<sequence length="164" mass="19070">MFLLLIVLFCILSYYWLFHFVSCAIIGCSIAAYELTGLSRGGQQIDKLKKSYVRAIQLLVKLASLQTSFITLDEVIKITNRRVNAIEHVIIPRIEATLAYIIDELDEREREDFFRLKKVQEKKKIAKEKEERELKARKEAKGLDDVDTPNMMDDEHDDDLLFTS</sequence>
<feature type="compositionally biased region" description="Acidic residues" evidence="4">
    <location>
        <begin position="152"/>
        <end position="164"/>
    </location>
</feature>
<dbReference type="GO" id="GO:0046961">
    <property type="term" value="F:proton-transporting ATPase activity, rotational mechanism"/>
    <property type="evidence" value="ECO:0007669"/>
    <property type="project" value="InterPro"/>
</dbReference>